<dbReference type="KEGG" id="amr:AM1_3379"/>
<dbReference type="Proteomes" id="UP000000268">
    <property type="component" value="Chromosome"/>
</dbReference>
<protein>
    <submittedName>
        <fullName evidence="2">Acetyltransferase, gnat family</fullName>
    </submittedName>
</protein>
<evidence type="ECO:0000313" key="3">
    <source>
        <dbReference type="Proteomes" id="UP000000268"/>
    </source>
</evidence>
<accession>B0C026</accession>
<keyword evidence="3" id="KW-1185">Reference proteome</keyword>
<organism evidence="2 3">
    <name type="scientific">Acaryochloris marina (strain MBIC 11017)</name>
    <dbReference type="NCBI Taxonomy" id="329726"/>
    <lineage>
        <taxon>Bacteria</taxon>
        <taxon>Bacillati</taxon>
        <taxon>Cyanobacteriota</taxon>
        <taxon>Cyanophyceae</taxon>
        <taxon>Acaryochloridales</taxon>
        <taxon>Acaryochloridaceae</taxon>
        <taxon>Acaryochloris</taxon>
    </lineage>
</organism>
<dbReference type="SUPFAM" id="SSF55729">
    <property type="entry name" value="Acyl-CoA N-acyltransferases (Nat)"/>
    <property type="match status" value="1"/>
</dbReference>
<dbReference type="InterPro" id="IPR016181">
    <property type="entry name" value="Acyl_CoA_acyltransferase"/>
</dbReference>
<dbReference type="Pfam" id="PF00583">
    <property type="entry name" value="Acetyltransf_1"/>
    <property type="match status" value="1"/>
</dbReference>
<keyword evidence="2" id="KW-0808">Transferase</keyword>
<name>B0C026_ACAM1</name>
<dbReference type="PROSITE" id="PS51186">
    <property type="entry name" value="GNAT"/>
    <property type="match status" value="1"/>
</dbReference>
<evidence type="ECO:0000259" key="1">
    <source>
        <dbReference type="PROSITE" id="PS51186"/>
    </source>
</evidence>
<dbReference type="InterPro" id="IPR000182">
    <property type="entry name" value="GNAT_dom"/>
</dbReference>
<dbReference type="eggNOG" id="COG0456">
    <property type="taxonomic scope" value="Bacteria"/>
</dbReference>
<dbReference type="STRING" id="329726.AM1_3379"/>
<reference evidence="2 3" key="1">
    <citation type="journal article" date="2008" name="Proc. Natl. Acad. Sci. U.S.A.">
        <title>Niche adaptation and genome expansion in the chlorophyll d-producing cyanobacterium Acaryochloris marina.</title>
        <authorList>
            <person name="Swingley W.D."/>
            <person name="Chen M."/>
            <person name="Cheung P.C."/>
            <person name="Conrad A.L."/>
            <person name="Dejesa L.C."/>
            <person name="Hao J."/>
            <person name="Honchak B.M."/>
            <person name="Karbach L.E."/>
            <person name="Kurdoglu A."/>
            <person name="Lahiri S."/>
            <person name="Mastrian S.D."/>
            <person name="Miyashita H."/>
            <person name="Page L."/>
            <person name="Ramakrishna P."/>
            <person name="Satoh S."/>
            <person name="Sattley W.M."/>
            <person name="Shimada Y."/>
            <person name="Taylor H.L."/>
            <person name="Tomo T."/>
            <person name="Tsuchiya T."/>
            <person name="Wang Z.T."/>
            <person name="Raymond J."/>
            <person name="Mimuro M."/>
            <person name="Blankenship R.E."/>
            <person name="Touchman J.W."/>
        </authorList>
    </citation>
    <scope>NUCLEOTIDE SEQUENCE [LARGE SCALE GENOMIC DNA]</scope>
    <source>
        <strain evidence="3">MBIC 11017</strain>
    </source>
</reference>
<evidence type="ECO:0000313" key="2">
    <source>
        <dbReference type="EMBL" id="ABW28373.1"/>
    </source>
</evidence>
<sequence>MRPAVGGDVEALFSIHRSAMHEYVDRIWGWDDDWQQNQFFKDFNLLNHCLAICKVDEPVGFVCFQSGPDAILIRTIELAKDYQGRGIANALFEQLIDVSEDSGKSIQLQVFKINDRARCLYERLGFVVIGQTEYHYQMEFRA</sequence>
<dbReference type="Gene3D" id="3.40.630.30">
    <property type="match status" value="1"/>
</dbReference>
<dbReference type="EMBL" id="CP000828">
    <property type="protein sequence ID" value="ABW28373.1"/>
    <property type="molecule type" value="Genomic_DNA"/>
</dbReference>
<feature type="domain" description="N-acetyltransferase" evidence="1">
    <location>
        <begin position="1"/>
        <end position="142"/>
    </location>
</feature>
<dbReference type="AlphaFoldDB" id="B0C026"/>
<dbReference type="CDD" id="cd04301">
    <property type="entry name" value="NAT_SF"/>
    <property type="match status" value="1"/>
</dbReference>
<dbReference type="GO" id="GO:0016747">
    <property type="term" value="F:acyltransferase activity, transferring groups other than amino-acyl groups"/>
    <property type="evidence" value="ECO:0007669"/>
    <property type="project" value="InterPro"/>
</dbReference>
<gene>
    <name evidence="2" type="ordered locus">AM1_3379</name>
</gene>
<proteinExistence type="predicted"/>
<dbReference type="HOGENOM" id="CLU_013985_22_2_3"/>